<reference evidence="2 3" key="1">
    <citation type="submission" date="2020-03" db="EMBL/GenBank/DDBJ databases">
        <title>Whole genome shotgun sequence of Phytohabitans houttuyneae NBRC 108639.</title>
        <authorList>
            <person name="Komaki H."/>
            <person name="Tamura T."/>
        </authorList>
    </citation>
    <scope>NUCLEOTIDE SEQUENCE [LARGE SCALE GENOMIC DNA]</scope>
    <source>
        <strain evidence="2 3">NBRC 108639</strain>
    </source>
</reference>
<proteinExistence type="predicted"/>
<name>A0A6V8K7S9_9ACTN</name>
<dbReference type="AlphaFoldDB" id="A0A6V8K7S9"/>
<keyword evidence="3" id="KW-1185">Reference proteome</keyword>
<feature type="domain" description="DUF1508" evidence="1">
    <location>
        <begin position="10"/>
        <end position="55"/>
    </location>
</feature>
<dbReference type="Proteomes" id="UP000482800">
    <property type="component" value="Unassembled WGS sequence"/>
</dbReference>
<evidence type="ECO:0000259" key="1">
    <source>
        <dbReference type="Pfam" id="PF07411"/>
    </source>
</evidence>
<sequence>MKFEVKKTTSGQFRFNLVASNGQVVATSETYTRKQSAMDTIESIKSKAGGATVDDQTD</sequence>
<evidence type="ECO:0000313" key="3">
    <source>
        <dbReference type="Proteomes" id="UP000482800"/>
    </source>
</evidence>
<dbReference type="EMBL" id="BLPF01000002">
    <property type="protein sequence ID" value="GFJ81262.1"/>
    <property type="molecule type" value="Genomic_DNA"/>
</dbReference>
<dbReference type="PANTHER" id="PTHR40606">
    <property type="match status" value="1"/>
</dbReference>
<evidence type="ECO:0000313" key="2">
    <source>
        <dbReference type="EMBL" id="GFJ81262.1"/>
    </source>
</evidence>
<organism evidence="2 3">
    <name type="scientific">Phytohabitans houttuyneae</name>
    <dbReference type="NCBI Taxonomy" id="1076126"/>
    <lineage>
        <taxon>Bacteria</taxon>
        <taxon>Bacillati</taxon>
        <taxon>Actinomycetota</taxon>
        <taxon>Actinomycetes</taxon>
        <taxon>Micromonosporales</taxon>
        <taxon>Micromonosporaceae</taxon>
    </lineage>
</organism>
<gene>
    <name evidence="2" type="ORF">Phou_054420</name>
</gene>
<protein>
    <recommendedName>
        <fullName evidence="1">DUF1508 domain-containing protein</fullName>
    </recommendedName>
</protein>
<reference evidence="2 3" key="2">
    <citation type="submission" date="2020-03" db="EMBL/GenBank/DDBJ databases">
        <authorList>
            <person name="Ichikawa N."/>
            <person name="Kimura A."/>
            <person name="Kitahashi Y."/>
            <person name="Uohara A."/>
        </authorList>
    </citation>
    <scope>NUCLEOTIDE SEQUENCE [LARGE SCALE GENOMIC DNA]</scope>
    <source>
        <strain evidence="2 3">NBRC 108639</strain>
    </source>
</reference>
<dbReference type="RefSeq" id="WP_173060197.1">
    <property type="nucleotide sequence ID" value="NZ_BAABGO010000019.1"/>
</dbReference>
<dbReference type="InterPro" id="IPR051141">
    <property type="entry name" value="UPF0339_domain"/>
</dbReference>
<dbReference type="Gene3D" id="3.30.160.160">
    <property type="entry name" value="YegP-like"/>
    <property type="match status" value="1"/>
</dbReference>
<dbReference type="SUPFAM" id="SSF160113">
    <property type="entry name" value="YegP-like"/>
    <property type="match status" value="1"/>
</dbReference>
<dbReference type="InterPro" id="IPR010879">
    <property type="entry name" value="DUF1508"/>
</dbReference>
<accession>A0A6V8K7S9</accession>
<dbReference type="InterPro" id="IPR036913">
    <property type="entry name" value="YegP-like_sf"/>
</dbReference>
<comment type="caution">
    <text evidence="2">The sequence shown here is derived from an EMBL/GenBank/DDBJ whole genome shotgun (WGS) entry which is preliminary data.</text>
</comment>
<dbReference type="PANTHER" id="PTHR40606:SF1">
    <property type="entry name" value="UPF0339 PROTEIN YEGP"/>
    <property type="match status" value="1"/>
</dbReference>
<dbReference type="Pfam" id="PF07411">
    <property type="entry name" value="DUF1508"/>
    <property type="match status" value="1"/>
</dbReference>